<dbReference type="PROSITE" id="PS51078">
    <property type="entry name" value="ICLR_ED"/>
    <property type="match status" value="1"/>
</dbReference>
<keyword evidence="1" id="KW-0805">Transcription regulation</keyword>
<protein>
    <submittedName>
        <fullName evidence="6">IclR family transcriptional regulator</fullName>
    </submittedName>
</protein>
<comment type="caution">
    <text evidence="6">The sequence shown here is derived from an EMBL/GenBank/DDBJ whole genome shotgun (WGS) entry which is preliminary data.</text>
</comment>
<dbReference type="PANTHER" id="PTHR30136">
    <property type="entry name" value="HELIX-TURN-HELIX TRANSCRIPTIONAL REGULATOR, ICLR FAMILY"/>
    <property type="match status" value="1"/>
</dbReference>
<keyword evidence="7" id="KW-1185">Reference proteome</keyword>
<evidence type="ECO:0000313" key="6">
    <source>
        <dbReference type="EMBL" id="MCI0756203.1"/>
    </source>
</evidence>
<dbReference type="RefSeq" id="WP_120009638.1">
    <property type="nucleotide sequence ID" value="NZ_JALBUU010000097.1"/>
</dbReference>
<dbReference type="InterPro" id="IPR050707">
    <property type="entry name" value="HTH_MetabolicPath_Reg"/>
</dbReference>
<dbReference type="PANTHER" id="PTHR30136:SF24">
    <property type="entry name" value="HTH-TYPE TRANSCRIPTIONAL REPRESSOR ALLR"/>
    <property type="match status" value="1"/>
</dbReference>
<reference evidence="6 7" key="1">
    <citation type="submission" date="2022-03" db="EMBL/GenBank/DDBJ databases">
        <title>Complete genome analysis of Roseomonas KG 17.1 : a prolific producer of plant growth promoters.</title>
        <authorList>
            <person name="Saadouli I."/>
            <person name="Najjari A."/>
            <person name="Mosbah A."/>
            <person name="Ouzari H.I."/>
        </authorList>
    </citation>
    <scope>NUCLEOTIDE SEQUENCE [LARGE SCALE GENOMIC DNA]</scope>
    <source>
        <strain evidence="6 7">KG17-1</strain>
    </source>
</reference>
<dbReference type="Pfam" id="PF01614">
    <property type="entry name" value="IclR_C"/>
    <property type="match status" value="1"/>
</dbReference>
<gene>
    <name evidence="6" type="ORF">MON41_21315</name>
</gene>
<dbReference type="SUPFAM" id="SSF55781">
    <property type="entry name" value="GAF domain-like"/>
    <property type="match status" value="1"/>
</dbReference>
<evidence type="ECO:0000259" key="5">
    <source>
        <dbReference type="PROSITE" id="PS51078"/>
    </source>
</evidence>
<sequence length="271" mass="29028">MPEPGAERLAGHGRDVGAVVNAVAILRHLAAAARPLGVAAIARGTGISASTCFNILRTLTRTHFVSFEEAGKTYTLGLAVAELATRFFGMSHTELIRPELRRLAMKHGMLIALWRVTEDGHIVLADRAHNPDGVRVEMSIGIRLPMLVGAVGRCIAAVLDLPEAELRRRFGQLRWQASPSFETYLTEVRAAREVGWSMDDGHLYRGIVTVAALITDAAGKPRFGLSGVTIAAQHDPATFPVLGRDLAEMAGLTSRALFAAPPGWAAGTELP</sequence>
<keyword evidence="2" id="KW-0238">DNA-binding</keyword>
<evidence type="ECO:0000256" key="1">
    <source>
        <dbReference type="ARBA" id="ARBA00023015"/>
    </source>
</evidence>
<dbReference type="InterPro" id="IPR036390">
    <property type="entry name" value="WH_DNA-bd_sf"/>
</dbReference>
<proteinExistence type="predicted"/>
<accession>A0ABS9WB28</accession>
<dbReference type="InterPro" id="IPR005471">
    <property type="entry name" value="Tscrpt_reg_IclR_N"/>
</dbReference>
<dbReference type="InterPro" id="IPR036388">
    <property type="entry name" value="WH-like_DNA-bd_sf"/>
</dbReference>
<evidence type="ECO:0000256" key="3">
    <source>
        <dbReference type="ARBA" id="ARBA00023163"/>
    </source>
</evidence>
<evidence type="ECO:0000259" key="4">
    <source>
        <dbReference type="PROSITE" id="PS51077"/>
    </source>
</evidence>
<name>A0ABS9WB28_9PROT</name>
<dbReference type="Proteomes" id="UP001201985">
    <property type="component" value="Unassembled WGS sequence"/>
</dbReference>
<dbReference type="EMBL" id="JALBUU010000097">
    <property type="protein sequence ID" value="MCI0756203.1"/>
    <property type="molecule type" value="Genomic_DNA"/>
</dbReference>
<organism evidence="6 7">
    <name type="scientific">Teichococcus vastitatis</name>
    <dbReference type="NCBI Taxonomy" id="2307076"/>
    <lineage>
        <taxon>Bacteria</taxon>
        <taxon>Pseudomonadati</taxon>
        <taxon>Pseudomonadota</taxon>
        <taxon>Alphaproteobacteria</taxon>
        <taxon>Acetobacterales</taxon>
        <taxon>Roseomonadaceae</taxon>
        <taxon>Roseomonas</taxon>
    </lineage>
</organism>
<dbReference type="Pfam" id="PF09339">
    <property type="entry name" value="HTH_IclR"/>
    <property type="match status" value="1"/>
</dbReference>
<dbReference type="SMART" id="SM00346">
    <property type="entry name" value="HTH_ICLR"/>
    <property type="match status" value="1"/>
</dbReference>
<keyword evidence="3" id="KW-0804">Transcription</keyword>
<dbReference type="PROSITE" id="PS51077">
    <property type="entry name" value="HTH_ICLR"/>
    <property type="match status" value="1"/>
</dbReference>
<evidence type="ECO:0000256" key="2">
    <source>
        <dbReference type="ARBA" id="ARBA00023125"/>
    </source>
</evidence>
<feature type="domain" description="HTH iclR-type" evidence="4">
    <location>
        <begin position="16"/>
        <end position="78"/>
    </location>
</feature>
<dbReference type="InterPro" id="IPR014757">
    <property type="entry name" value="Tscrpt_reg_IclR_C"/>
</dbReference>
<dbReference type="Gene3D" id="1.10.10.10">
    <property type="entry name" value="Winged helix-like DNA-binding domain superfamily/Winged helix DNA-binding domain"/>
    <property type="match status" value="1"/>
</dbReference>
<dbReference type="SUPFAM" id="SSF46785">
    <property type="entry name" value="Winged helix' DNA-binding domain"/>
    <property type="match status" value="1"/>
</dbReference>
<evidence type="ECO:0000313" key="7">
    <source>
        <dbReference type="Proteomes" id="UP001201985"/>
    </source>
</evidence>
<feature type="domain" description="IclR-ED" evidence="5">
    <location>
        <begin position="79"/>
        <end position="259"/>
    </location>
</feature>
<dbReference type="InterPro" id="IPR029016">
    <property type="entry name" value="GAF-like_dom_sf"/>
</dbReference>
<dbReference type="Gene3D" id="3.30.450.40">
    <property type="match status" value="1"/>
</dbReference>